<protein>
    <submittedName>
        <fullName evidence="3">Uncharacterized protein</fullName>
    </submittedName>
</protein>
<dbReference type="InterPro" id="IPR008160">
    <property type="entry name" value="Collagen"/>
</dbReference>
<dbReference type="Pfam" id="PF01391">
    <property type="entry name" value="Collagen"/>
    <property type="match status" value="1"/>
</dbReference>
<evidence type="ECO:0000256" key="1">
    <source>
        <dbReference type="SAM" id="MobiDB-lite"/>
    </source>
</evidence>
<evidence type="ECO:0000313" key="4">
    <source>
        <dbReference type="Proteomes" id="UP001595075"/>
    </source>
</evidence>
<dbReference type="Proteomes" id="UP001595075">
    <property type="component" value="Unassembled WGS sequence"/>
</dbReference>
<gene>
    <name evidence="3" type="ORF">VTL71DRAFT_10826</name>
</gene>
<feature type="region of interest" description="Disordered" evidence="1">
    <location>
        <begin position="150"/>
        <end position="250"/>
    </location>
</feature>
<name>A0ABR4CUE1_9HELO</name>
<evidence type="ECO:0000313" key="3">
    <source>
        <dbReference type="EMBL" id="KAL2073500.1"/>
    </source>
</evidence>
<reference evidence="3 4" key="1">
    <citation type="journal article" date="2024" name="Commun. Biol.">
        <title>Comparative genomic analysis of thermophilic fungi reveals convergent evolutionary adaptations and gene losses.</title>
        <authorList>
            <person name="Steindorff A.S."/>
            <person name="Aguilar-Pontes M.V."/>
            <person name="Robinson A.J."/>
            <person name="Andreopoulos B."/>
            <person name="LaButti K."/>
            <person name="Kuo A."/>
            <person name="Mondo S."/>
            <person name="Riley R."/>
            <person name="Otillar R."/>
            <person name="Haridas S."/>
            <person name="Lipzen A."/>
            <person name="Grimwood J."/>
            <person name="Schmutz J."/>
            <person name="Clum A."/>
            <person name="Reid I.D."/>
            <person name="Moisan M.C."/>
            <person name="Butler G."/>
            <person name="Nguyen T.T.M."/>
            <person name="Dewar K."/>
            <person name="Conant G."/>
            <person name="Drula E."/>
            <person name="Henrissat B."/>
            <person name="Hansel C."/>
            <person name="Singer S."/>
            <person name="Hutchinson M.I."/>
            <person name="de Vries R.P."/>
            <person name="Natvig D.O."/>
            <person name="Powell A.J."/>
            <person name="Tsang A."/>
            <person name="Grigoriev I.V."/>
        </authorList>
    </citation>
    <scope>NUCLEOTIDE SEQUENCE [LARGE SCALE GENOMIC DNA]</scope>
    <source>
        <strain evidence="3 4">CBS 494.80</strain>
    </source>
</reference>
<accession>A0ABR4CUE1</accession>
<sequence>MQYSTALIIAAIAAPVFGQTGTAASTGVANATVTAEVTRTVTAYETYCPSSTTFTEGTKTYTATKEEWVTVAHCPSKCTITYNPAHPTVLPVGYAPKYGNHTVPVIEVCPCEEAEESCPCDEEPVVEVCPCPKGEEEKCPCDTKPAPIPGVPGQAGTPGAPGAPGNAGTPGAPGAPGSAGTPGQPGSHSPSTPGAADKPSGKYVSITPSHSTLYSKNHTNKLNSTPAVVGGTPGSNTGSGSGSDSGKGPLTISENSASALIPGAALAALTGLVAFVL</sequence>
<dbReference type="EMBL" id="JAZHXI010000003">
    <property type="protein sequence ID" value="KAL2073500.1"/>
    <property type="molecule type" value="Genomic_DNA"/>
</dbReference>
<comment type="caution">
    <text evidence="3">The sequence shown here is derived from an EMBL/GenBank/DDBJ whole genome shotgun (WGS) entry which is preliminary data.</text>
</comment>
<feature type="signal peptide" evidence="2">
    <location>
        <begin position="1"/>
        <end position="18"/>
    </location>
</feature>
<feature type="compositionally biased region" description="Polar residues" evidence="1">
    <location>
        <begin position="206"/>
        <end position="226"/>
    </location>
</feature>
<feature type="chain" id="PRO_5046696092" evidence="2">
    <location>
        <begin position="19"/>
        <end position="277"/>
    </location>
</feature>
<organism evidence="3 4">
    <name type="scientific">Oculimacula yallundae</name>
    <dbReference type="NCBI Taxonomy" id="86028"/>
    <lineage>
        <taxon>Eukaryota</taxon>
        <taxon>Fungi</taxon>
        <taxon>Dikarya</taxon>
        <taxon>Ascomycota</taxon>
        <taxon>Pezizomycotina</taxon>
        <taxon>Leotiomycetes</taxon>
        <taxon>Helotiales</taxon>
        <taxon>Ploettnerulaceae</taxon>
        <taxon>Oculimacula</taxon>
    </lineage>
</organism>
<feature type="compositionally biased region" description="Low complexity" evidence="1">
    <location>
        <begin position="151"/>
        <end position="186"/>
    </location>
</feature>
<keyword evidence="2" id="KW-0732">Signal</keyword>
<evidence type="ECO:0000256" key="2">
    <source>
        <dbReference type="SAM" id="SignalP"/>
    </source>
</evidence>
<keyword evidence="4" id="KW-1185">Reference proteome</keyword>
<proteinExistence type="predicted"/>
<feature type="compositionally biased region" description="Gly residues" evidence="1">
    <location>
        <begin position="231"/>
        <end position="245"/>
    </location>
</feature>